<feature type="non-terminal residue" evidence="1">
    <location>
        <position position="1"/>
    </location>
</feature>
<evidence type="ECO:0000313" key="1">
    <source>
        <dbReference type="EMBL" id="OLP73381.1"/>
    </source>
</evidence>
<dbReference type="EMBL" id="LSRX01005629">
    <property type="protein sequence ID" value="OLP73381.1"/>
    <property type="molecule type" value="Genomic_DNA"/>
</dbReference>
<gene>
    <name evidence="1" type="ORF">AK812_SmicGene47401</name>
</gene>
<evidence type="ECO:0000313" key="2">
    <source>
        <dbReference type="Proteomes" id="UP000186817"/>
    </source>
</evidence>
<dbReference type="Proteomes" id="UP000186817">
    <property type="component" value="Unassembled WGS sequence"/>
</dbReference>
<keyword evidence="2" id="KW-1185">Reference proteome</keyword>
<name>A0A1Q9BRQ6_SYMMI</name>
<dbReference type="AlphaFoldDB" id="A0A1Q9BRQ6"/>
<sequence length="35" mass="3587">VTVHADRAPGHELDVSYNAAISAAAVKGKVKASRP</sequence>
<comment type="caution">
    <text evidence="1">The sequence shown here is derived from an EMBL/GenBank/DDBJ whole genome shotgun (WGS) entry which is preliminary data.</text>
</comment>
<proteinExistence type="predicted"/>
<protein>
    <submittedName>
        <fullName evidence="1">Uncharacterized protein</fullName>
    </submittedName>
</protein>
<organism evidence="1 2">
    <name type="scientific">Symbiodinium microadriaticum</name>
    <name type="common">Dinoflagellate</name>
    <name type="synonym">Zooxanthella microadriatica</name>
    <dbReference type="NCBI Taxonomy" id="2951"/>
    <lineage>
        <taxon>Eukaryota</taxon>
        <taxon>Sar</taxon>
        <taxon>Alveolata</taxon>
        <taxon>Dinophyceae</taxon>
        <taxon>Suessiales</taxon>
        <taxon>Symbiodiniaceae</taxon>
        <taxon>Symbiodinium</taxon>
    </lineage>
</organism>
<reference evidence="1 2" key="1">
    <citation type="submission" date="2016-02" db="EMBL/GenBank/DDBJ databases">
        <title>Genome analysis of coral dinoflagellate symbionts highlights evolutionary adaptations to a symbiotic lifestyle.</title>
        <authorList>
            <person name="Aranda M."/>
            <person name="Li Y."/>
            <person name="Liew Y.J."/>
            <person name="Baumgarten S."/>
            <person name="Simakov O."/>
            <person name="Wilson M."/>
            <person name="Piel J."/>
            <person name="Ashoor H."/>
            <person name="Bougouffa S."/>
            <person name="Bajic V.B."/>
            <person name="Ryu T."/>
            <person name="Ravasi T."/>
            <person name="Bayer T."/>
            <person name="Micklem G."/>
            <person name="Kim H."/>
            <person name="Bhak J."/>
            <person name="Lajeunesse T.C."/>
            <person name="Voolstra C.R."/>
        </authorList>
    </citation>
    <scope>NUCLEOTIDE SEQUENCE [LARGE SCALE GENOMIC DNA]</scope>
    <source>
        <strain evidence="1 2">CCMP2467</strain>
    </source>
</reference>
<accession>A0A1Q9BRQ6</accession>